<dbReference type="SUPFAM" id="SSF54631">
    <property type="entry name" value="CBS-domain pair"/>
    <property type="match status" value="1"/>
</dbReference>
<dbReference type="Pfam" id="PF03471">
    <property type="entry name" value="CorC_HlyC"/>
    <property type="match status" value="1"/>
</dbReference>
<dbReference type="PROSITE" id="PS51371">
    <property type="entry name" value="CBS"/>
    <property type="match status" value="2"/>
</dbReference>
<keyword evidence="7 9" id="KW-0472">Membrane</keyword>
<dbReference type="PANTHER" id="PTHR43099:SF5">
    <property type="entry name" value="HLYC_CORC FAMILY TRANSPORTER"/>
    <property type="match status" value="1"/>
</dbReference>
<feature type="transmembrane region" description="Helical" evidence="10">
    <location>
        <begin position="139"/>
        <end position="161"/>
    </location>
</feature>
<evidence type="ECO:0000256" key="9">
    <source>
        <dbReference type="PROSITE-ProRule" id="PRU01193"/>
    </source>
</evidence>
<evidence type="ECO:0000256" key="6">
    <source>
        <dbReference type="ARBA" id="ARBA00023122"/>
    </source>
</evidence>
<keyword evidence="2" id="KW-1003">Cell membrane</keyword>
<evidence type="ECO:0000256" key="8">
    <source>
        <dbReference type="PROSITE-ProRule" id="PRU00703"/>
    </source>
</evidence>
<dbReference type="CDD" id="cd04590">
    <property type="entry name" value="CBS_pair_CorC_HlyC_assoc"/>
    <property type="match status" value="1"/>
</dbReference>
<sequence length="427" mass="46727">MEGLILLGLIMLNGLFAMSEIALVSARKALLVKKATEGNPAAHIALRLGEDPTGFLSTIQIGITSIGILSGIVGEAVFAKPLAEWLQLLTLSEDTAQIVATASVVLGITYVSIVLGELVPKRLGQLSPEAIACMVARPIQLLAILGRPFVVLLSASTQALLRLMGIKQGQQPCITEEEIQALLDEGSQSGVIEHQQHEMVRNVFRLDDRQLGSLMTPRADIKFINTRRSAEENLNLLIDSTHSRFPVCEGNLNQIQGFIHIKQALACLAQGKPLDYNQHLQTCVYVPENLTALEVLKEFRNHNTQILFVVDEYGELEGLITIQDILEAVTGTLAACHNDDTSPVQRADGSWLLDGGMPILELQDCLKLPRLPPAGTARYHTLNGMLVLLLGQIPSTGHEVLWHNWRFEIVDMDGQRIDKVLATPIHP</sequence>
<evidence type="ECO:0000313" key="13">
    <source>
        <dbReference type="EMBL" id="TWH76533.1"/>
    </source>
</evidence>
<protein>
    <submittedName>
        <fullName evidence="13">Putative hemolysin</fullName>
    </submittedName>
</protein>
<dbReference type="Gene3D" id="3.10.580.10">
    <property type="entry name" value="CBS-domain"/>
    <property type="match status" value="1"/>
</dbReference>
<comment type="caution">
    <text evidence="13">The sequence shown here is derived from an EMBL/GenBank/DDBJ whole genome shotgun (WGS) entry which is preliminary data.</text>
</comment>
<reference evidence="13 14" key="1">
    <citation type="submission" date="2019-07" db="EMBL/GenBank/DDBJ databases">
        <title>Genomic Encyclopedia of Type Strains, Phase I: the one thousand microbial genomes (KMG-I) project.</title>
        <authorList>
            <person name="Kyrpides N."/>
        </authorList>
    </citation>
    <scope>NUCLEOTIDE SEQUENCE [LARGE SCALE GENOMIC DNA]</scope>
    <source>
        <strain evidence="13 14">DSM 375</strain>
    </source>
</reference>
<feature type="transmembrane region" description="Helical" evidence="10">
    <location>
        <begin position="98"/>
        <end position="119"/>
    </location>
</feature>
<keyword evidence="6 8" id="KW-0129">CBS domain</keyword>
<dbReference type="EMBL" id="VLKG01000002">
    <property type="protein sequence ID" value="TWH76533.1"/>
    <property type="molecule type" value="Genomic_DNA"/>
</dbReference>
<evidence type="ECO:0000256" key="2">
    <source>
        <dbReference type="ARBA" id="ARBA00022475"/>
    </source>
</evidence>
<dbReference type="Pfam" id="PF00571">
    <property type="entry name" value="CBS"/>
    <property type="match status" value="1"/>
</dbReference>
<evidence type="ECO:0000259" key="12">
    <source>
        <dbReference type="PROSITE" id="PS51846"/>
    </source>
</evidence>
<dbReference type="InterPro" id="IPR044751">
    <property type="entry name" value="Ion_transp-like_CBS"/>
</dbReference>
<feature type="domain" description="CBS" evidence="11">
    <location>
        <begin position="279"/>
        <end position="341"/>
    </location>
</feature>
<dbReference type="InterPro" id="IPR036318">
    <property type="entry name" value="FAD-bd_PCMH-like_sf"/>
</dbReference>
<dbReference type="InterPro" id="IPR051676">
    <property type="entry name" value="UPF0053_domain"/>
</dbReference>
<evidence type="ECO:0000256" key="5">
    <source>
        <dbReference type="ARBA" id="ARBA00022989"/>
    </source>
</evidence>
<dbReference type="GO" id="GO:0005886">
    <property type="term" value="C:plasma membrane"/>
    <property type="evidence" value="ECO:0007669"/>
    <property type="project" value="UniProtKB-SubCell"/>
</dbReference>
<evidence type="ECO:0000256" key="10">
    <source>
        <dbReference type="SAM" id="Phobius"/>
    </source>
</evidence>
<evidence type="ECO:0000256" key="3">
    <source>
        <dbReference type="ARBA" id="ARBA00022692"/>
    </source>
</evidence>
<accession>A0A562J084</accession>
<comment type="subcellular location">
    <subcellularLocation>
        <location evidence="1">Cell membrane</location>
        <topology evidence="1">Multi-pass membrane protein</topology>
    </subcellularLocation>
</comment>
<dbReference type="InterPro" id="IPR000644">
    <property type="entry name" value="CBS_dom"/>
</dbReference>
<dbReference type="InterPro" id="IPR002550">
    <property type="entry name" value="CNNM"/>
</dbReference>
<keyword evidence="4" id="KW-0677">Repeat</keyword>
<feature type="domain" description="CBS" evidence="11">
    <location>
        <begin position="215"/>
        <end position="274"/>
    </location>
</feature>
<dbReference type="SUPFAM" id="SSF56176">
    <property type="entry name" value="FAD-binding/transporter-associated domain-like"/>
    <property type="match status" value="1"/>
</dbReference>
<dbReference type="OrthoDB" id="9797674at2"/>
<keyword evidence="14" id="KW-1185">Reference proteome</keyword>
<dbReference type="PANTHER" id="PTHR43099">
    <property type="entry name" value="UPF0053 PROTEIN YRKA"/>
    <property type="match status" value="1"/>
</dbReference>
<evidence type="ECO:0000256" key="1">
    <source>
        <dbReference type="ARBA" id="ARBA00004651"/>
    </source>
</evidence>
<dbReference type="SMART" id="SM00116">
    <property type="entry name" value="CBS"/>
    <property type="match status" value="2"/>
</dbReference>
<name>A0A562J084_9GAMM</name>
<gene>
    <name evidence="13" type="ORF">LX59_00571</name>
</gene>
<dbReference type="InterPro" id="IPR046342">
    <property type="entry name" value="CBS_dom_sf"/>
</dbReference>
<proteinExistence type="predicted"/>
<evidence type="ECO:0000256" key="7">
    <source>
        <dbReference type="ARBA" id="ARBA00023136"/>
    </source>
</evidence>
<dbReference type="InterPro" id="IPR005170">
    <property type="entry name" value="Transptr-assoc_dom"/>
</dbReference>
<dbReference type="Pfam" id="PF01595">
    <property type="entry name" value="CNNM"/>
    <property type="match status" value="1"/>
</dbReference>
<keyword evidence="3 9" id="KW-0812">Transmembrane</keyword>
<feature type="transmembrane region" description="Helical" evidence="10">
    <location>
        <begin position="55"/>
        <end position="78"/>
    </location>
</feature>
<dbReference type="AlphaFoldDB" id="A0A562J084"/>
<dbReference type="RefSeq" id="WP_144570331.1">
    <property type="nucleotide sequence ID" value="NZ_VLKG01000002.1"/>
</dbReference>
<keyword evidence="5 9" id="KW-1133">Transmembrane helix</keyword>
<evidence type="ECO:0000313" key="14">
    <source>
        <dbReference type="Proteomes" id="UP000319627"/>
    </source>
</evidence>
<feature type="domain" description="CNNM transmembrane" evidence="12">
    <location>
        <begin position="1"/>
        <end position="196"/>
    </location>
</feature>
<organism evidence="13 14">
    <name type="scientific">Azomonas agilis</name>
    <dbReference type="NCBI Taxonomy" id="116849"/>
    <lineage>
        <taxon>Bacteria</taxon>
        <taxon>Pseudomonadati</taxon>
        <taxon>Pseudomonadota</taxon>
        <taxon>Gammaproteobacteria</taxon>
        <taxon>Pseudomonadales</taxon>
        <taxon>Pseudomonadaceae</taxon>
        <taxon>Azomonas</taxon>
    </lineage>
</organism>
<dbReference type="InterPro" id="IPR016169">
    <property type="entry name" value="FAD-bd_PCMH_sub2"/>
</dbReference>
<dbReference type="SMART" id="SM01091">
    <property type="entry name" value="CorC_HlyC"/>
    <property type="match status" value="1"/>
</dbReference>
<evidence type="ECO:0000259" key="11">
    <source>
        <dbReference type="PROSITE" id="PS51371"/>
    </source>
</evidence>
<dbReference type="GO" id="GO:0050660">
    <property type="term" value="F:flavin adenine dinucleotide binding"/>
    <property type="evidence" value="ECO:0007669"/>
    <property type="project" value="InterPro"/>
</dbReference>
<dbReference type="PROSITE" id="PS51846">
    <property type="entry name" value="CNNM"/>
    <property type="match status" value="1"/>
</dbReference>
<dbReference type="Proteomes" id="UP000319627">
    <property type="component" value="Unassembled WGS sequence"/>
</dbReference>
<dbReference type="Gene3D" id="3.30.465.10">
    <property type="match status" value="1"/>
</dbReference>
<evidence type="ECO:0000256" key="4">
    <source>
        <dbReference type="ARBA" id="ARBA00022737"/>
    </source>
</evidence>